<dbReference type="Proteomes" id="UP001519887">
    <property type="component" value="Unassembled WGS sequence"/>
</dbReference>
<proteinExistence type="predicted"/>
<dbReference type="EMBL" id="JAHZIK010001110">
    <property type="protein sequence ID" value="MBW7458206.1"/>
    <property type="molecule type" value="Genomic_DNA"/>
</dbReference>
<dbReference type="RefSeq" id="WP_210040720.1">
    <property type="nucleotide sequence ID" value="NZ_JBHLVU010000021.1"/>
</dbReference>
<keyword evidence="2" id="KW-1185">Reference proteome</keyword>
<reference evidence="1 2" key="1">
    <citation type="submission" date="2021-07" db="EMBL/GenBank/DDBJ databases">
        <title>Paenibacillus radiodurans sp. nov., isolated from the southeastern edge of Tengger Desert.</title>
        <authorList>
            <person name="Zhang G."/>
        </authorList>
    </citation>
    <scope>NUCLEOTIDE SEQUENCE [LARGE SCALE GENOMIC DNA]</scope>
    <source>
        <strain evidence="1 2">CCM 7311</strain>
    </source>
</reference>
<sequence>MADYEVQCYLCKKKFKAMAGTKIFKQVKQNRKGMHCCEECKWKVELEARLNFGRRLL</sequence>
<evidence type="ECO:0000313" key="1">
    <source>
        <dbReference type="EMBL" id="MBW7458206.1"/>
    </source>
</evidence>
<gene>
    <name evidence="1" type="ORF">K0U00_29610</name>
</gene>
<organism evidence="1 2">
    <name type="scientific">Paenibacillus sepulcri</name>
    <dbReference type="NCBI Taxonomy" id="359917"/>
    <lineage>
        <taxon>Bacteria</taxon>
        <taxon>Bacillati</taxon>
        <taxon>Bacillota</taxon>
        <taxon>Bacilli</taxon>
        <taxon>Bacillales</taxon>
        <taxon>Paenibacillaceae</taxon>
        <taxon>Paenibacillus</taxon>
    </lineage>
</organism>
<protein>
    <submittedName>
        <fullName evidence="1">DUF2197 domain-containing protein</fullName>
    </submittedName>
</protein>
<accession>A0ABS7CC50</accession>
<name>A0ABS7CC50_9BACL</name>
<comment type="caution">
    <text evidence="1">The sequence shown here is derived from an EMBL/GenBank/DDBJ whole genome shotgun (WGS) entry which is preliminary data.</text>
</comment>
<evidence type="ECO:0000313" key="2">
    <source>
        <dbReference type="Proteomes" id="UP001519887"/>
    </source>
</evidence>